<dbReference type="Pfam" id="PF00021">
    <property type="entry name" value="UPAR_LY6"/>
    <property type="match status" value="4"/>
</dbReference>
<dbReference type="InterPro" id="IPR016054">
    <property type="entry name" value="LY6_UPA_recep-like"/>
</dbReference>
<comment type="caution">
    <text evidence="2">The sequence shown here is derived from an EMBL/GenBank/DDBJ whole genome shotgun (WGS) entry which is preliminary data.</text>
</comment>
<gene>
    <name evidence="2" type="ORF">LTLLF_122985</name>
</gene>
<feature type="domain" description="UPAR/Ly6" evidence="1">
    <location>
        <begin position="3"/>
        <end position="75"/>
    </location>
</feature>
<feature type="domain" description="UPAR/Ly6" evidence="1">
    <location>
        <begin position="120"/>
        <end position="153"/>
    </location>
</feature>
<evidence type="ECO:0000259" key="1">
    <source>
        <dbReference type="Pfam" id="PF00021"/>
    </source>
</evidence>
<dbReference type="InterPro" id="IPR059168">
    <property type="entry name" value="PATE2-like_ECD_3FTx"/>
</dbReference>
<evidence type="ECO:0000313" key="2">
    <source>
        <dbReference type="EMBL" id="KAH0517002.1"/>
    </source>
</evidence>
<feature type="domain" description="UPAR/Ly6" evidence="1">
    <location>
        <begin position="79"/>
        <end position="112"/>
    </location>
</feature>
<dbReference type="EMBL" id="JAATJU010017980">
    <property type="protein sequence ID" value="KAH0517002.1"/>
    <property type="molecule type" value="Genomic_DNA"/>
</dbReference>
<feature type="non-terminal residue" evidence="2">
    <location>
        <position position="1"/>
    </location>
</feature>
<sequence>ATVCMVCKSFKRGHCLVGKSNCTTKYGPGCRTRNFFIFSKTGRWVHNHTELDCSNACLAENMYYGSLKISTFCCKAFTVKCVLCPSYKNEECVDGIQTCTTQPGETCMIRRTWHWINALTLQCVLCKSYKNRKCVDGNQTCTAQPNEVCIIRRTWYASDLLALRCRVCSSYLHKKCKHKVETCIAEADESCIVTRMWAPPGSVNNPLDGYSGCQTNCTEDEYYYSDQAVLISCCTSHDFCNDIRVPTDDWY</sequence>
<organism evidence="2 3">
    <name type="scientific">Microtus ochrogaster</name>
    <name type="common">Prairie vole</name>
    <dbReference type="NCBI Taxonomy" id="79684"/>
    <lineage>
        <taxon>Eukaryota</taxon>
        <taxon>Metazoa</taxon>
        <taxon>Chordata</taxon>
        <taxon>Craniata</taxon>
        <taxon>Vertebrata</taxon>
        <taxon>Euteleostomi</taxon>
        <taxon>Mammalia</taxon>
        <taxon>Eutheria</taxon>
        <taxon>Euarchontoglires</taxon>
        <taxon>Glires</taxon>
        <taxon>Rodentia</taxon>
        <taxon>Myomorpha</taxon>
        <taxon>Muroidea</taxon>
        <taxon>Cricetidae</taxon>
        <taxon>Arvicolinae</taxon>
        <taxon>Microtus</taxon>
    </lineage>
</organism>
<dbReference type="AlphaFoldDB" id="A0A8J6GU48"/>
<proteinExistence type="predicted"/>
<dbReference type="Proteomes" id="UP000710432">
    <property type="component" value="Unassembled WGS sequence"/>
</dbReference>
<evidence type="ECO:0000313" key="3">
    <source>
        <dbReference type="Proteomes" id="UP000710432"/>
    </source>
</evidence>
<dbReference type="CDD" id="cd23578">
    <property type="entry name" value="TFP_LU_ECD_PATE2"/>
    <property type="match status" value="1"/>
</dbReference>
<name>A0A8J6GU48_MICOH</name>
<feature type="domain" description="UPAR/Ly6" evidence="1">
    <location>
        <begin position="162"/>
        <end position="242"/>
    </location>
</feature>
<protein>
    <submittedName>
        <fullName evidence="2">Prostate and testis expressed protein 1</fullName>
    </submittedName>
</protein>
<reference evidence="2" key="1">
    <citation type="submission" date="2020-03" db="EMBL/GenBank/DDBJ databases">
        <title>Studies in the Genomics of Life Span.</title>
        <authorList>
            <person name="Glass D."/>
        </authorList>
    </citation>
    <scope>NUCLEOTIDE SEQUENCE</scope>
    <source>
        <strain evidence="2">LTLLF</strain>
        <tissue evidence="2">Muscle</tissue>
    </source>
</reference>
<accession>A0A8J6GU48</accession>